<evidence type="ECO:0000313" key="1">
    <source>
        <dbReference type="EMBL" id="STQ43633.1"/>
    </source>
</evidence>
<dbReference type="InterPro" id="IPR049852">
    <property type="entry name" value="YpfM-like"/>
</dbReference>
<organism evidence="1 2">
    <name type="scientific">Ewingella americana</name>
    <dbReference type="NCBI Taxonomy" id="41202"/>
    <lineage>
        <taxon>Bacteria</taxon>
        <taxon>Pseudomonadati</taxon>
        <taxon>Pseudomonadota</taxon>
        <taxon>Gammaproteobacteria</taxon>
        <taxon>Enterobacterales</taxon>
        <taxon>Yersiniaceae</taxon>
        <taxon>Ewingella</taxon>
    </lineage>
</organism>
<proteinExistence type="predicted"/>
<protein>
    <recommendedName>
        <fullName evidence="3">Protein YpfM</fullName>
    </recommendedName>
</protein>
<reference evidence="1 2" key="1">
    <citation type="submission" date="2018-06" db="EMBL/GenBank/DDBJ databases">
        <authorList>
            <consortium name="Pathogen Informatics"/>
            <person name="Doyle S."/>
        </authorList>
    </citation>
    <scope>NUCLEOTIDE SEQUENCE [LARGE SCALE GENOMIC DNA]</scope>
    <source>
        <strain evidence="1 2">NCTC12157</strain>
    </source>
</reference>
<dbReference type="RefSeq" id="WP_147283376.1">
    <property type="nucleotide sequence ID" value="NZ_JALCNN010000001.1"/>
</dbReference>
<evidence type="ECO:0000313" key="2">
    <source>
        <dbReference type="Proteomes" id="UP000254304"/>
    </source>
</evidence>
<dbReference type="Proteomes" id="UP000254304">
    <property type="component" value="Unassembled WGS sequence"/>
</dbReference>
<dbReference type="GeneID" id="99062995"/>
<accession>A0A377N9F5</accession>
<dbReference type="NCBIfam" id="NF033843">
    <property type="entry name" value="small_YpfM"/>
    <property type="match status" value="1"/>
</dbReference>
<name>A0A377N9F5_9GAMM</name>
<gene>
    <name evidence="1" type="ORF">NCTC12157_01326</name>
</gene>
<dbReference type="AlphaFoldDB" id="A0A377N9F5"/>
<evidence type="ECO:0008006" key="3">
    <source>
        <dbReference type="Google" id="ProtNLM"/>
    </source>
</evidence>
<sequence>MINLITAFTTVILIKISLIRICEVNFSPYNPFRQFKGSTMVEQELVNWKDFIDAMLRG</sequence>
<dbReference type="EMBL" id="UGGO01000001">
    <property type="protein sequence ID" value="STQ43633.1"/>
    <property type="molecule type" value="Genomic_DNA"/>
</dbReference>